<dbReference type="Pfam" id="PF02268">
    <property type="entry name" value="TFIIA_gamma_N"/>
    <property type="match status" value="1"/>
</dbReference>
<dbReference type="Proteomes" id="UP000193642">
    <property type="component" value="Unassembled WGS sequence"/>
</dbReference>
<comment type="caution">
    <text evidence="11">The sequence shown here is derived from an EMBL/GenBank/DDBJ whole genome shotgun (WGS) entry which is preliminary data.</text>
</comment>
<keyword evidence="4 8" id="KW-0805">Transcription regulation</keyword>
<accession>A0A1Y2BYQ5</accession>
<keyword evidence="6 8" id="KW-0539">Nucleus</keyword>
<comment type="subcellular location">
    <subcellularLocation>
        <location evidence="1 8">Nucleus</location>
    </subcellularLocation>
</comment>
<evidence type="ECO:0000256" key="5">
    <source>
        <dbReference type="ARBA" id="ARBA00023163"/>
    </source>
</evidence>
<dbReference type="FunFam" id="1.10.287.190:FF:000001">
    <property type="entry name" value="Transcription initiation factor IIA subunit 2"/>
    <property type="match status" value="1"/>
</dbReference>
<keyword evidence="11" id="KW-0396">Initiation factor</keyword>
<dbReference type="GO" id="GO:0000979">
    <property type="term" value="F:RNA polymerase II core promoter sequence-specific DNA binding"/>
    <property type="evidence" value="ECO:0007669"/>
    <property type="project" value="EnsemblFungi"/>
</dbReference>
<comment type="function">
    <text evidence="7">TFIIA is a component of the transcription machinery of RNA polymerase II and plays an important role in transcriptional activation. TFIIA in a complex with TBP mediates transcriptional activity.</text>
</comment>
<dbReference type="PANTHER" id="PTHR10966">
    <property type="entry name" value="TRANSCRIPTION INITIATION FACTOR IIA SUBUNIT 2"/>
    <property type="match status" value="1"/>
</dbReference>
<evidence type="ECO:0000256" key="4">
    <source>
        <dbReference type="ARBA" id="ARBA00023015"/>
    </source>
</evidence>
<evidence type="ECO:0000256" key="2">
    <source>
        <dbReference type="ARBA" id="ARBA00007675"/>
    </source>
</evidence>
<dbReference type="InterPro" id="IPR009083">
    <property type="entry name" value="TFIIA_a-hlx"/>
</dbReference>
<evidence type="ECO:0000313" key="11">
    <source>
        <dbReference type="EMBL" id="ORY39902.1"/>
    </source>
</evidence>
<dbReference type="PIRSF" id="PIRSF009415">
    <property type="entry name" value="Hum_TFIIA_gamma"/>
    <property type="match status" value="1"/>
</dbReference>
<dbReference type="GO" id="GO:0003743">
    <property type="term" value="F:translation initiation factor activity"/>
    <property type="evidence" value="ECO:0007669"/>
    <property type="project" value="UniProtKB-KW"/>
</dbReference>
<evidence type="ECO:0000259" key="10">
    <source>
        <dbReference type="Pfam" id="PF02751"/>
    </source>
</evidence>
<dbReference type="InterPro" id="IPR009088">
    <property type="entry name" value="TFIIA_b-brl"/>
</dbReference>
<dbReference type="SUPFAM" id="SSF50784">
    <property type="entry name" value="Transcription factor IIA (TFIIA), beta-barrel domain"/>
    <property type="match status" value="1"/>
</dbReference>
<name>A0A1Y2BYQ5_9FUNG</name>
<dbReference type="GO" id="GO:0017025">
    <property type="term" value="F:TBP-class protein binding"/>
    <property type="evidence" value="ECO:0007669"/>
    <property type="project" value="EnsemblFungi"/>
</dbReference>
<dbReference type="InterPro" id="IPR015871">
    <property type="entry name" value="TFIIA_gsu_C"/>
</dbReference>
<dbReference type="STRING" id="329046.A0A1Y2BYQ5"/>
<dbReference type="CDD" id="cd10145">
    <property type="entry name" value="TFIIA_gamma_N"/>
    <property type="match status" value="1"/>
</dbReference>
<reference evidence="11 12" key="1">
    <citation type="submission" date="2016-07" db="EMBL/GenBank/DDBJ databases">
        <title>Pervasive Adenine N6-methylation of Active Genes in Fungi.</title>
        <authorList>
            <consortium name="DOE Joint Genome Institute"/>
            <person name="Mondo S.J."/>
            <person name="Dannebaum R.O."/>
            <person name="Kuo R.C."/>
            <person name="Labutti K."/>
            <person name="Haridas S."/>
            <person name="Kuo A."/>
            <person name="Salamov A."/>
            <person name="Ahrendt S.R."/>
            <person name="Lipzen A."/>
            <person name="Sullivan W."/>
            <person name="Andreopoulos W.B."/>
            <person name="Clum A."/>
            <person name="Lindquist E."/>
            <person name="Daum C."/>
            <person name="Ramamoorthy G.K."/>
            <person name="Gryganskyi A."/>
            <person name="Culley D."/>
            <person name="Magnuson J.K."/>
            <person name="James T.Y."/>
            <person name="O'Malley M.A."/>
            <person name="Stajich J.E."/>
            <person name="Spatafora J.W."/>
            <person name="Visel A."/>
            <person name="Grigoriev I.V."/>
        </authorList>
    </citation>
    <scope>NUCLEOTIDE SEQUENCE [LARGE SCALE GENOMIC DNA]</scope>
    <source>
        <strain evidence="11 12">JEL800</strain>
    </source>
</reference>
<feature type="domain" description="Transcription initiation factor IIA gamma subunit C-terminal" evidence="10">
    <location>
        <begin position="64"/>
        <end position="108"/>
    </location>
</feature>
<dbReference type="AlphaFoldDB" id="A0A1Y2BYQ5"/>
<comment type="similarity">
    <text evidence="2 8">Belongs to the TFIIA subunit 2 family.</text>
</comment>
<evidence type="ECO:0000259" key="9">
    <source>
        <dbReference type="Pfam" id="PF02268"/>
    </source>
</evidence>
<feature type="domain" description="Transcription initiation factor IIA gamma subunit N-terminal" evidence="9">
    <location>
        <begin position="8"/>
        <end position="53"/>
    </location>
</feature>
<sequence length="110" mass="12328">MAANQAAYEFYRQSSIGQSLTDALDEMIEDGSIEPNVAIAMLKQFDNSMAEALRLQVRAKATIKGKLQIYRFCDDVWTFVIDQGANFKFENSELVKADEKVKLVACASRP</sequence>
<evidence type="ECO:0000256" key="6">
    <source>
        <dbReference type="ARBA" id="ARBA00023242"/>
    </source>
</evidence>
<dbReference type="SUPFAM" id="SSF47396">
    <property type="entry name" value="Transcription factor IIA (TFIIA), alpha-helical domain"/>
    <property type="match status" value="1"/>
</dbReference>
<dbReference type="OrthoDB" id="586585at2759"/>
<dbReference type="Gene3D" id="2.30.18.10">
    <property type="entry name" value="Transcription factor IIA (TFIIA), beta-barrel domain"/>
    <property type="match status" value="1"/>
</dbReference>
<dbReference type="GO" id="GO:0060261">
    <property type="term" value="P:positive regulation of transcription initiation by RNA polymerase II"/>
    <property type="evidence" value="ECO:0007669"/>
    <property type="project" value="EnsemblFungi"/>
</dbReference>
<evidence type="ECO:0000256" key="8">
    <source>
        <dbReference type="PIRNR" id="PIRNR009415"/>
    </source>
</evidence>
<organism evidence="11 12">
    <name type="scientific">Rhizoclosmatium globosum</name>
    <dbReference type="NCBI Taxonomy" id="329046"/>
    <lineage>
        <taxon>Eukaryota</taxon>
        <taxon>Fungi</taxon>
        <taxon>Fungi incertae sedis</taxon>
        <taxon>Chytridiomycota</taxon>
        <taxon>Chytridiomycota incertae sedis</taxon>
        <taxon>Chytridiomycetes</taxon>
        <taxon>Chytridiales</taxon>
        <taxon>Chytriomycetaceae</taxon>
        <taxon>Rhizoclosmatium</taxon>
    </lineage>
</organism>
<dbReference type="InterPro" id="IPR003194">
    <property type="entry name" value="TFIIA_gsu"/>
</dbReference>
<keyword evidence="5 8" id="KW-0804">Transcription</keyword>
<evidence type="ECO:0000313" key="12">
    <source>
        <dbReference type="Proteomes" id="UP000193642"/>
    </source>
</evidence>
<protein>
    <recommendedName>
        <fullName evidence="3 8">Transcription initiation factor IIA subunit 2</fullName>
    </recommendedName>
</protein>
<evidence type="ECO:0000256" key="7">
    <source>
        <dbReference type="ARBA" id="ARBA00024733"/>
    </source>
</evidence>
<keyword evidence="11" id="KW-0648">Protein biosynthesis</keyword>
<evidence type="ECO:0000256" key="1">
    <source>
        <dbReference type="ARBA" id="ARBA00004123"/>
    </source>
</evidence>
<keyword evidence="12" id="KW-1185">Reference proteome</keyword>
<dbReference type="InterPro" id="IPR015872">
    <property type="entry name" value="TFIIA_gsu_N"/>
</dbReference>
<proteinExistence type="inferred from homology"/>
<dbReference type="EMBL" id="MCGO01000037">
    <property type="protein sequence ID" value="ORY39902.1"/>
    <property type="molecule type" value="Genomic_DNA"/>
</dbReference>
<dbReference type="GO" id="GO:0005672">
    <property type="term" value="C:transcription factor TFIIA complex"/>
    <property type="evidence" value="ECO:0007669"/>
    <property type="project" value="EnsemblFungi"/>
</dbReference>
<dbReference type="GO" id="GO:0051123">
    <property type="term" value="P:RNA polymerase II preinitiation complex assembly"/>
    <property type="evidence" value="ECO:0007669"/>
    <property type="project" value="EnsemblFungi"/>
</dbReference>
<dbReference type="CDD" id="cd10014">
    <property type="entry name" value="TFIIA_gamma_C"/>
    <property type="match status" value="1"/>
</dbReference>
<gene>
    <name evidence="11" type="ORF">BCR33DRAFT_699679</name>
</gene>
<dbReference type="Gene3D" id="1.10.287.190">
    <property type="entry name" value="Transcription factor IIA gamma subunit, alpha-helical domain"/>
    <property type="match status" value="1"/>
</dbReference>
<evidence type="ECO:0000256" key="3">
    <source>
        <dbReference type="ARBA" id="ARBA00019928"/>
    </source>
</evidence>
<dbReference type="Pfam" id="PF02751">
    <property type="entry name" value="TFIIA_gamma_C"/>
    <property type="match status" value="1"/>
</dbReference>